<sequence>MGAKIIFETAGAIILSFGGSTVVLLGLSRWLGKLWAKKNN</sequence>
<evidence type="ECO:0000256" key="1">
    <source>
        <dbReference type="SAM" id="Phobius"/>
    </source>
</evidence>
<dbReference type="EMBL" id="JAWDIP010000004">
    <property type="protein sequence ID" value="MDY0396760.1"/>
    <property type="molecule type" value="Genomic_DNA"/>
</dbReference>
<feature type="transmembrane region" description="Helical" evidence="1">
    <location>
        <begin position="12"/>
        <end position="32"/>
    </location>
</feature>
<gene>
    <name evidence="2" type="ORF">RWE15_23790</name>
</gene>
<keyword evidence="1" id="KW-1133">Transmembrane helix</keyword>
<keyword evidence="1" id="KW-0472">Membrane</keyword>
<accession>A0ABU5CCP1</accession>
<dbReference type="Proteomes" id="UP001281447">
    <property type="component" value="Unassembled WGS sequence"/>
</dbReference>
<organism evidence="2 3">
    <name type="scientific">Tigheibacillus halophilus</name>
    <dbReference type="NCBI Taxonomy" id="361280"/>
    <lineage>
        <taxon>Bacteria</taxon>
        <taxon>Bacillati</taxon>
        <taxon>Bacillota</taxon>
        <taxon>Bacilli</taxon>
        <taxon>Bacillales</taxon>
        <taxon>Bacillaceae</taxon>
        <taxon>Tigheibacillus</taxon>
    </lineage>
</organism>
<keyword evidence="3" id="KW-1185">Reference proteome</keyword>
<evidence type="ECO:0000313" key="2">
    <source>
        <dbReference type="EMBL" id="MDY0396760.1"/>
    </source>
</evidence>
<evidence type="ECO:0000313" key="3">
    <source>
        <dbReference type="Proteomes" id="UP001281447"/>
    </source>
</evidence>
<proteinExistence type="predicted"/>
<comment type="caution">
    <text evidence="2">The sequence shown here is derived from an EMBL/GenBank/DDBJ whole genome shotgun (WGS) entry which is preliminary data.</text>
</comment>
<reference evidence="2 3" key="1">
    <citation type="submission" date="2023-10" db="EMBL/GenBank/DDBJ databases">
        <title>Virgibacillus halophilus 5B73C genome.</title>
        <authorList>
            <person name="Miliotis G."/>
            <person name="Sengupta P."/>
            <person name="Hameed A."/>
            <person name="Chuvochina M."/>
            <person name="Mcdonagh F."/>
            <person name="Simpson A.C."/>
            <person name="Singh N.K."/>
            <person name="Rekha P.D."/>
            <person name="Raman K."/>
            <person name="Hugenholtz P."/>
            <person name="Venkateswaran K."/>
        </authorList>
    </citation>
    <scope>NUCLEOTIDE SEQUENCE [LARGE SCALE GENOMIC DNA]</scope>
    <source>
        <strain evidence="2 3">5B73C</strain>
    </source>
</reference>
<protein>
    <submittedName>
        <fullName evidence="2">Uncharacterized protein</fullName>
    </submittedName>
</protein>
<keyword evidence="1" id="KW-0812">Transmembrane</keyword>
<name>A0ABU5CCP1_9BACI</name>